<dbReference type="CDD" id="cd03257">
    <property type="entry name" value="ABC_NikE_OppD_transporters"/>
    <property type="match status" value="1"/>
</dbReference>
<dbReference type="PROSITE" id="PS50893">
    <property type="entry name" value="ABC_TRANSPORTER_2"/>
    <property type="match status" value="1"/>
</dbReference>
<feature type="region of interest" description="Disordered" evidence="12">
    <location>
        <begin position="283"/>
        <end position="306"/>
    </location>
</feature>
<comment type="subcellular location">
    <subcellularLocation>
        <location evidence="11">Cell membrane</location>
        <topology evidence="11">Multi-pass membrane protein</topology>
    </subcellularLocation>
    <subcellularLocation>
        <location evidence="2">Cell membrane</location>
        <topology evidence="2">Peripheral membrane protein</topology>
    </subcellularLocation>
    <subcellularLocation>
        <location evidence="1">Membrane</location>
        <topology evidence="1">Multi-pass membrane protein</topology>
    </subcellularLocation>
</comment>
<keyword evidence="16" id="KW-1185">Reference proteome</keyword>
<comment type="similarity">
    <text evidence="11">Belongs to the binding-protein-dependent transport system permease family.</text>
</comment>
<evidence type="ECO:0000313" key="15">
    <source>
        <dbReference type="EMBL" id="MCF2528856.1"/>
    </source>
</evidence>
<dbReference type="SMART" id="SM00382">
    <property type="entry name" value="AAA"/>
    <property type="match status" value="1"/>
</dbReference>
<evidence type="ECO:0000256" key="11">
    <source>
        <dbReference type="RuleBase" id="RU363032"/>
    </source>
</evidence>
<keyword evidence="7" id="KW-0547">Nucleotide-binding</keyword>
<evidence type="ECO:0000259" key="14">
    <source>
        <dbReference type="PROSITE" id="PS50928"/>
    </source>
</evidence>
<dbReference type="PROSITE" id="PS00211">
    <property type="entry name" value="ABC_TRANSPORTER_1"/>
    <property type="match status" value="1"/>
</dbReference>
<dbReference type="Pfam" id="PF00005">
    <property type="entry name" value="ABC_tran"/>
    <property type="match status" value="1"/>
</dbReference>
<dbReference type="InterPro" id="IPR035906">
    <property type="entry name" value="MetI-like_sf"/>
</dbReference>
<dbReference type="PANTHER" id="PTHR43297:SF2">
    <property type="entry name" value="DIPEPTIDE TRANSPORT ATP-BINDING PROTEIN DPPD"/>
    <property type="match status" value="1"/>
</dbReference>
<gene>
    <name evidence="15" type="ORF">LZ495_16755</name>
</gene>
<reference evidence="15" key="1">
    <citation type="submission" date="2022-01" db="EMBL/GenBank/DDBJ databases">
        <title>Genome-Based Taxonomic Classification of the Phylum Actinobacteria.</title>
        <authorList>
            <person name="Gao Y."/>
        </authorList>
    </citation>
    <scope>NUCLEOTIDE SEQUENCE</scope>
    <source>
        <strain evidence="15">KLBMP 8922</strain>
    </source>
</reference>
<feature type="transmembrane region" description="Helical" evidence="11">
    <location>
        <begin position="207"/>
        <end position="230"/>
    </location>
</feature>
<dbReference type="InterPro" id="IPR050388">
    <property type="entry name" value="ABC_Ni/Peptide_Import"/>
</dbReference>
<comment type="caution">
    <text evidence="15">The sequence shown here is derived from an EMBL/GenBank/DDBJ whole genome shotgun (WGS) entry which is preliminary data.</text>
</comment>
<dbReference type="GO" id="GO:0005524">
    <property type="term" value="F:ATP binding"/>
    <property type="evidence" value="ECO:0007669"/>
    <property type="project" value="UniProtKB-KW"/>
</dbReference>
<feature type="transmembrane region" description="Helical" evidence="11">
    <location>
        <begin position="25"/>
        <end position="47"/>
    </location>
</feature>
<evidence type="ECO:0000259" key="13">
    <source>
        <dbReference type="PROSITE" id="PS50893"/>
    </source>
</evidence>
<dbReference type="SUPFAM" id="SSF52540">
    <property type="entry name" value="P-loop containing nucleoside triphosphate hydrolases"/>
    <property type="match status" value="1"/>
</dbReference>
<dbReference type="FunFam" id="3.40.50.300:FF:000016">
    <property type="entry name" value="Oligopeptide ABC transporter ATP-binding component"/>
    <property type="match status" value="1"/>
</dbReference>
<evidence type="ECO:0000256" key="2">
    <source>
        <dbReference type="ARBA" id="ARBA00004202"/>
    </source>
</evidence>
<name>A0AA41U0R0_9ACTN</name>
<evidence type="ECO:0000256" key="4">
    <source>
        <dbReference type="ARBA" id="ARBA00022448"/>
    </source>
</evidence>
<keyword evidence="4 11" id="KW-0813">Transport</keyword>
<evidence type="ECO:0000313" key="16">
    <source>
        <dbReference type="Proteomes" id="UP001165378"/>
    </source>
</evidence>
<sequence length="590" mass="62009">MTAPSAAAETAARPGLGTRLLRNPLAAGSSLVLALVALAVVLAPWIAPFGPNEGDIADAHQSASGSHWLGTNAIGGDIYSNLLHAGRYSLTGAALTLAVASVLGITAGLLAGYFRGWFENAATAVIGLLLALPGMIVLLAARAAFGPSLWTSMTIVGILAAPAYFWVVHASVSAVRREPYIDAARVSGLSDPRIIRRHVLAAVRGPIFIQTAAVAGAAIGVQAGLEFIGLGDPNMVTWGTMLNDGFKDLYAHPMLMIWPSLMVSTVCVAFTLLGIGLRDTTEGAAAPRTRRRKRPTPSPTAARTADRDGALLSVRGLRIGYPQPDGTVTEVVRGVDLDIARGQVHGLVGESGSGKTQTAFAVLGVLPEPGHITGGSVLFDGTELADAHERTYAPLRGLRIAYVPQEPMSNLDPAFTIGYQLAEPLRRRMGMSRAQARTRALELLDRVGIADPEGTLRRYPHEISGGMAQRVLIAAAVACDPDLLIADEPTTALDVTVQAEVLDLLRDLRAERGMGVLLVTHNLGVVADLCDHVSVMRAGEIVESAPAARLFDAPQHAYTRELLAAVVDDEGPARPPLSTPNEPVPREAAE</sequence>
<dbReference type="PROSITE" id="PS50928">
    <property type="entry name" value="ABC_TM1"/>
    <property type="match status" value="1"/>
</dbReference>
<keyword evidence="9 11" id="KW-1133">Transmembrane helix</keyword>
<feature type="domain" description="ABC transmembrane type-1" evidence="14">
    <location>
        <begin position="86"/>
        <end position="274"/>
    </location>
</feature>
<keyword evidence="5" id="KW-1003">Cell membrane</keyword>
<dbReference type="GO" id="GO:0055085">
    <property type="term" value="P:transmembrane transport"/>
    <property type="evidence" value="ECO:0007669"/>
    <property type="project" value="InterPro"/>
</dbReference>
<dbReference type="CDD" id="cd06261">
    <property type="entry name" value="TM_PBP2"/>
    <property type="match status" value="1"/>
</dbReference>
<dbReference type="Pfam" id="PF12911">
    <property type="entry name" value="OppC_N"/>
    <property type="match status" value="1"/>
</dbReference>
<dbReference type="Gene3D" id="1.10.3720.10">
    <property type="entry name" value="MetI-like"/>
    <property type="match status" value="1"/>
</dbReference>
<keyword evidence="8" id="KW-0067">ATP-binding</keyword>
<dbReference type="PANTHER" id="PTHR43297">
    <property type="entry name" value="OLIGOPEPTIDE TRANSPORT ATP-BINDING PROTEIN APPD"/>
    <property type="match status" value="1"/>
</dbReference>
<dbReference type="Proteomes" id="UP001165378">
    <property type="component" value="Unassembled WGS sequence"/>
</dbReference>
<feature type="domain" description="ABC transporter" evidence="13">
    <location>
        <begin position="314"/>
        <end position="563"/>
    </location>
</feature>
<feature type="region of interest" description="Disordered" evidence="12">
    <location>
        <begin position="569"/>
        <end position="590"/>
    </location>
</feature>
<dbReference type="InterPro" id="IPR027417">
    <property type="entry name" value="P-loop_NTPase"/>
</dbReference>
<dbReference type="InterPro" id="IPR003593">
    <property type="entry name" value="AAA+_ATPase"/>
</dbReference>
<evidence type="ECO:0000256" key="10">
    <source>
        <dbReference type="ARBA" id="ARBA00023136"/>
    </source>
</evidence>
<dbReference type="InterPro" id="IPR000515">
    <property type="entry name" value="MetI-like"/>
</dbReference>
<dbReference type="InterPro" id="IPR017871">
    <property type="entry name" value="ABC_transporter-like_CS"/>
</dbReference>
<feature type="transmembrane region" description="Helical" evidence="11">
    <location>
        <begin position="149"/>
        <end position="167"/>
    </location>
</feature>
<dbReference type="SUPFAM" id="SSF161098">
    <property type="entry name" value="MetI-like"/>
    <property type="match status" value="1"/>
</dbReference>
<feature type="transmembrane region" description="Helical" evidence="11">
    <location>
        <begin position="121"/>
        <end position="143"/>
    </location>
</feature>
<feature type="transmembrane region" description="Helical" evidence="11">
    <location>
        <begin position="250"/>
        <end position="273"/>
    </location>
</feature>
<evidence type="ECO:0000256" key="7">
    <source>
        <dbReference type="ARBA" id="ARBA00022741"/>
    </source>
</evidence>
<protein>
    <submittedName>
        <fullName evidence="15">Dipeptide/oligopeptide/nickel ABC transporter permease/ATP-binding protein</fullName>
    </submittedName>
</protein>
<evidence type="ECO:0000256" key="8">
    <source>
        <dbReference type="ARBA" id="ARBA00022840"/>
    </source>
</evidence>
<evidence type="ECO:0000256" key="9">
    <source>
        <dbReference type="ARBA" id="ARBA00022989"/>
    </source>
</evidence>
<feature type="transmembrane region" description="Helical" evidence="11">
    <location>
        <begin position="90"/>
        <end position="114"/>
    </location>
</feature>
<evidence type="ECO:0000256" key="12">
    <source>
        <dbReference type="SAM" id="MobiDB-lite"/>
    </source>
</evidence>
<dbReference type="Pfam" id="PF00528">
    <property type="entry name" value="BPD_transp_1"/>
    <property type="match status" value="1"/>
</dbReference>
<dbReference type="GO" id="GO:0016887">
    <property type="term" value="F:ATP hydrolysis activity"/>
    <property type="evidence" value="ECO:0007669"/>
    <property type="project" value="InterPro"/>
</dbReference>
<evidence type="ECO:0000256" key="1">
    <source>
        <dbReference type="ARBA" id="ARBA00004141"/>
    </source>
</evidence>
<evidence type="ECO:0000256" key="5">
    <source>
        <dbReference type="ARBA" id="ARBA00022475"/>
    </source>
</evidence>
<evidence type="ECO:0000256" key="6">
    <source>
        <dbReference type="ARBA" id="ARBA00022692"/>
    </source>
</evidence>
<dbReference type="GO" id="GO:0005886">
    <property type="term" value="C:plasma membrane"/>
    <property type="evidence" value="ECO:0007669"/>
    <property type="project" value="UniProtKB-SubCell"/>
</dbReference>
<dbReference type="EMBL" id="JAKFHA010000008">
    <property type="protein sequence ID" value="MCF2528856.1"/>
    <property type="molecule type" value="Genomic_DNA"/>
</dbReference>
<dbReference type="AlphaFoldDB" id="A0AA41U0R0"/>
<organism evidence="15 16">
    <name type="scientific">Yinghuangia soli</name>
    <dbReference type="NCBI Taxonomy" id="2908204"/>
    <lineage>
        <taxon>Bacteria</taxon>
        <taxon>Bacillati</taxon>
        <taxon>Actinomycetota</taxon>
        <taxon>Actinomycetes</taxon>
        <taxon>Kitasatosporales</taxon>
        <taxon>Streptomycetaceae</taxon>
        <taxon>Yinghuangia</taxon>
    </lineage>
</organism>
<dbReference type="InterPro" id="IPR025966">
    <property type="entry name" value="OppC_N"/>
</dbReference>
<keyword evidence="6 11" id="KW-0812">Transmembrane</keyword>
<dbReference type="RefSeq" id="WP_235053020.1">
    <property type="nucleotide sequence ID" value="NZ_JAKFHA010000008.1"/>
</dbReference>
<keyword evidence="10 11" id="KW-0472">Membrane</keyword>
<accession>A0AA41U0R0</accession>
<dbReference type="Gene3D" id="3.40.50.300">
    <property type="entry name" value="P-loop containing nucleotide triphosphate hydrolases"/>
    <property type="match status" value="1"/>
</dbReference>
<proteinExistence type="inferred from homology"/>
<dbReference type="InterPro" id="IPR003439">
    <property type="entry name" value="ABC_transporter-like_ATP-bd"/>
</dbReference>
<evidence type="ECO:0000256" key="3">
    <source>
        <dbReference type="ARBA" id="ARBA00005417"/>
    </source>
</evidence>
<comment type="similarity">
    <text evidence="3">Belongs to the ABC transporter superfamily.</text>
</comment>